<dbReference type="KEGG" id="tps:THAPSDRAFT_3036"/>
<evidence type="ECO:0000256" key="1">
    <source>
        <dbReference type="SAM" id="MobiDB-lite"/>
    </source>
</evidence>
<feature type="compositionally biased region" description="Polar residues" evidence="1">
    <location>
        <begin position="333"/>
        <end position="349"/>
    </location>
</feature>
<evidence type="ECO:0000313" key="3">
    <source>
        <dbReference type="EMBL" id="EED95561.1"/>
    </source>
</evidence>
<dbReference type="InterPro" id="IPR039361">
    <property type="entry name" value="Cyclin"/>
</dbReference>
<dbReference type="AlphaFoldDB" id="B8BW23"/>
<feature type="compositionally biased region" description="Low complexity" evidence="1">
    <location>
        <begin position="350"/>
        <end position="368"/>
    </location>
</feature>
<proteinExistence type="predicted"/>
<dbReference type="GO" id="GO:0000082">
    <property type="term" value="P:G1/S transition of mitotic cell cycle"/>
    <property type="evidence" value="ECO:0000318"/>
    <property type="project" value="GO_Central"/>
</dbReference>
<dbReference type="eggNOG" id="ENOG502T8Z3">
    <property type="taxonomic scope" value="Eukaryota"/>
</dbReference>
<feature type="domain" description="Cyclin N-terminal" evidence="2">
    <location>
        <begin position="85"/>
        <end position="204"/>
    </location>
</feature>
<dbReference type="EMBL" id="CM000639">
    <property type="protein sequence ID" value="EED95561.1"/>
    <property type="molecule type" value="Genomic_DNA"/>
</dbReference>
<dbReference type="GeneID" id="7452957"/>
<evidence type="ECO:0000259" key="2">
    <source>
        <dbReference type="Pfam" id="PF00134"/>
    </source>
</evidence>
<accession>B8BW23</accession>
<dbReference type="Gene3D" id="1.10.472.10">
    <property type="entry name" value="Cyclin-like"/>
    <property type="match status" value="2"/>
</dbReference>
<protein>
    <recommendedName>
        <fullName evidence="2">Cyclin N-terminal domain-containing protein</fullName>
    </recommendedName>
</protein>
<dbReference type="InterPro" id="IPR036915">
    <property type="entry name" value="Cyclin-like_sf"/>
</dbReference>
<dbReference type="GO" id="GO:0005634">
    <property type="term" value="C:nucleus"/>
    <property type="evidence" value="ECO:0000318"/>
    <property type="project" value="GO_Central"/>
</dbReference>
<dbReference type="HOGENOM" id="CLU_067459_0_0_1"/>
<evidence type="ECO:0000313" key="4">
    <source>
        <dbReference type="Proteomes" id="UP000001449"/>
    </source>
</evidence>
<dbReference type="RefSeq" id="XP_002288118.1">
    <property type="nucleotide sequence ID" value="XM_002288082.1"/>
</dbReference>
<dbReference type="FunFam" id="1.10.472.10:FF:000093">
    <property type="entry name" value="Predicted protein"/>
    <property type="match status" value="1"/>
</dbReference>
<gene>
    <name evidence="3" type="ORF">THAPSDRAFT_3036</name>
</gene>
<dbReference type="STRING" id="35128.B8BW23"/>
<dbReference type="PANTHER" id="PTHR10177">
    <property type="entry name" value="CYCLINS"/>
    <property type="match status" value="1"/>
</dbReference>
<name>B8BW23_THAPS</name>
<organism evidence="3 4">
    <name type="scientific">Thalassiosira pseudonana</name>
    <name type="common">Marine diatom</name>
    <name type="synonym">Cyclotella nana</name>
    <dbReference type="NCBI Taxonomy" id="35128"/>
    <lineage>
        <taxon>Eukaryota</taxon>
        <taxon>Sar</taxon>
        <taxon>Stramenopiles</taxon>
        <taxon>Ochrophyta</taxon>
        <taxon>Bacillariophyta</taxon>
        <taxon>Coscinodiscophyceae</taxon>
        <taxon>Thalassiosirophycidae</taxon>
        <taxon>Thalassiosirales</taxon>
        <taxon>Thalassiosiraceae</taxon>
        <taxon>Thalassiosira</taxon>
    </lineage>
</organism>
<sequence length="378" mass="42031">MAAAIQRVVHPLSEREHTQITIHHTSMDCQIKTTEMPSASVFTSLPLTRDVISAANALSVMIDKEQAVYRHSGYLQCIAGNTIEEDAITEEDRIKLADWCYTVVDHCQFNRETVAIAMEMVDRFLSSSQLVPVPPAQAAIDTILHSRREYQLLTMSALYTSIKIHERVTFDSDFFSSISRGAYSVHEIESMERILLLGLSWRVNAPTSIQMAHHILSLLLPYVDLEELSWGFLLDEVRFQTEHAVRDYQLFTVERASTVAIAAIFNALDQVNASDRVNLLSALLIVIQDFEFESTSVLNRAKNQLLRLVMDGDSNEGDDGDIGTADISMEVSNSDANVSTHPSQDSTDLSCKSSSTMSPSTSPITVTSTSCCSRRCDL</sequence>
<dbReference type="InterPro" id="IPR006671">
    <property type="entry name" value="Cyclin_N"/>
</dbReference>
<dbReference type="InParanoid" id="B8BW23"/>
<keyword evidence="4" id="KW-1185">Reference proteome</keyword>
<dbReference type="SUPFAM" id="SSF47954">
    <property type="entry name" value="Cyclin-like"/>
    <property type="match status" value="1"/>
</dbReference>
<dbReference type="PaxDb" id="35128-Thaps3036"/>
<feature type="region of interest" description="Disordered" evidence="1">
    <location>
        <begin position="333"/>
        <end position="368"/>
    </location>
</feature>
<reference evidence="3 4" key="1">
    <citation type="journal article" date="2004" name="Science">
        <title>The genome of the diatom Thalassiosira pseudonana: ecology, evolution, and metabolism.</title>
        <authorList>
            <person name="Armbrust E.V."/>
            <person name="Berges J.A."/>
            <person name="Bowler C."/>
            <person name="Green B.R."/>
            <person name="Martinez D."/>
            <person name="Putnam N.H."/>
            <person name="Zhou S."/>
            <person name="Allen A.E."/>
            <person name="Apt K.E."/>
            <person name="Bechner M."/>
            <person name="Brzezinski M.A."/>
            <person name="Chaal B.K."/>
            <person name="Chiovitti A."/>
            <person name="Davis A.K."/>
            <person name="Demarest M.S."/>
            <person name="Detter J.C."/>
            <person name="Glavina T."/>
            <person name="Goodstein D."/>
            <person name="Hadi M.Z."/>
            <person name="Hellsten U."/>
            <person name="Hildebrand M."/>
            <person name="Jenkins B.D."/>
            <person name="Jurka J."/>
            <person name="Kapitonov V.V."/>
            <person name="Kroger N."/>
            <person name="Lau W.W."/>
            <person name="Lane T.W."/>
            <person name="Larimer F.W."/>
            <person name="Lippmeier J.C."/>
            <person name="Lucas S."/>
            <person name="Medina M."/>
            <person name="Montsant A."/>
            <person name="Obornik M."/>
            <person name="Parker M.S."/>
            <person name="Palenik B."/>
            <person name="Pazour G.J."/>
            <person name="Richardson P.M."/>
            <person name="Rynearson T.A."/>
            <person name="Saito M.A."/>
            <person name="Schwartz D.C."/>
            <person name="Thamatrakoln K."/>
            <person name="Valentin K."/>
            <person name="Vardi A."/>
            <person name="Wilkerson F.P."/>
            <person name="Rokhsar D.S."/>
        </authorList>
    </citation>
    <scope>NUCLEOTIDE SEQUENCE [LARGE SCALE GENOMIC DNA]</scope>
    <source>
        <strain evidence="3 4">CCMP1335</strain>
    </source>
</reference>
<dbReference type="Proteomes" id="UP000001449">
    <property type="component" value="Chromosome 2"/>
</dbReference>
<dbReference type="GO" id="GO:0005737">
    <property type="term" value="C:cytoplasm"/>
    <property type="evidence" value="ECO:0000318"/>
    <property type="project" value="GO_Central"/>
</dbReference>
<reference evidence="3 4" key="2">
    <citation type="journal article" date="2008" name="Nature">
        <title>The Phaeodactylum genome reveals the evolutionary history of diatom genomes.</title>
        <authorList>
            <person name="Bowler C."/>
            <person name="Allen A.E."/>
            <person name="Badger J.H."/>
            <person name="Grimwood J."/>
            <person name="Jabbari K."/>
            <person name="Kuo A."/>
            <person name="Maheswari U."/>
            <person name="Martens C."/>
            <person name="Maumus F."/>
            <person name="Otillar R.P."/>
            <person name="Rayko E."/>
            <person name="Salamov A."/>
            <person name="Vandepoele K."/>
            <person name="Beszteri B."/>
            <person name="Gruber A."/>
            <person name="Heijde M."/>
            <person name="Katinka M."/>
            <person name="Mock T."/>
            <person name="Valentin K."/>
            <person name="Verret F."/>
            <person name="Berges J.A."/>
            <person name="Brownlee C."/>
            <person name="Cadoret J.P."/>
            <person name="Chiovitti A."/>
            <person name="Choi C.J."/>
            <person name="Coesel S."/>
            <person name="De Martino A."/>
            <person name="Detter J.C."/>
            <person name="Durkin C."/>
            <person name="Falciatore A."/>
            <person name="Fournet J."/>
            <person name="Haruta M."/>
            <person name="Huysman M.J."/>
            <person name="Jenkins B.D."/>
            <person name="Jiroutova K."/>
            <person name="Jorgensen R.E."/>
            <person name="Joubert Y."/>
            <person name="Kaplan A."/>
            <person name="Kroger N."/>
            <person name="Kroth P.G."/>
            <person name="La Roche J."/>
            <person name="Lindquist E."/>
            <person name="Lommer M."/>
            <person name="Martin-Jezequel V."/>
            <person name="Lopez P.J."/>
            <person name="Lucas S."/>
            <person name="Mangogna M."/>
            <person name="McGinnis K."/>
            <person name="Medlin L.K."/>
            <person name="Montsant A."/>
            <person name="Oudot-Le Secq M.P."/>
            <person name="Napoli C."/>
            <person name="Obornik M."/>
            <person name="Parker M.S."/>
            <person name="Petit J.L."/>
            <person name="Porcel B.M."/>
            <person name="Poulsen N."/>
            <person name="Robison M."/>
            <person name="Rychlewski L."/>
            <person name="Rynearson T.A."/>
            <person name="Schmutz J."/>
            <person name="Shapiro H."/>
            <person name="Siaut M."/>
            <person name="Stanley M."/>
            <person name="Sussman M.R."/>
            <person name="Taylor A.R."/>
            <person name="Vardi A."/>
            <person name="von Dassow P."/>
            <person name="Vyverman W."/>
            <person name="Willis A."/>
            <person name="Wyrwicz L.S."/>
            <person name="Rokhsar D.S."/>
            <person name="Weissenbach J."/>
            <person name="Armbrust E.V."/>
            <person name="Green B.R."/>
            <person name="Van de Peer Y."/>
            <person name="Grigoriev I.V."/>
        </authorList>
    </citation>
    <scope>NUCLEOTIDE SEQUENCE [LARGE SCALE GENOMIC DNA]</scope>
    <source>
        <strain evidence="3 4">CCMP1335</strain>
    </source>
</reference>
<dbReference type="GO" id="GO:0016538">
    <property type="term" value="F:cyclin-dependent protein serine/threonine kinase regulator activity"/>
    <property type="evidence" value="ECO:0000318"/>
    <property type="project" value="GO_Central"/>
</dbReference>
<dbReference type="GO" id="GO:0000307">
    <property type="term" value="C:cyclin-dependent protein kinase holoenzyme complex"/>
    <property type="evidence" value="ECO:0000318"/>
    <property type="project" value="GO_Central"/>
</dbReference>
<dbReference type="Pfam" id="PF00134">
    <property type="entry name" value="Cyclin_N"/>
    <property type="match status" value="1"/>
</dbReference>